<name>A0A939QK65_9MICO</name>
<evidence type="ECO:0000256" key="3">
    <source>
        <dbReference type="ARBA" id="ARBA00003848"/>
    </source>
</evidence>
<dbReference type="Gene3D" id="3.40.1190.20">
    <property type="match status" value="1"/>
</dbReference>
<evidence type="ECO:0000256" key="8">
    <source>
        <dbReference type="ARBA" id="ARBA00022840"/>
    </source>
</evidence>
<dbReference type="Gene3D" id="1.20.910.10">
    <property type="entry name" value="Heme oxygenase-like"/>
    <property type="match status" value="1"/>
</dbReference>
<keyword evidence="13" id="KW-1185">Reference proteome</keyword>
<dbReference type="GO" id="GO:0008972">
    <property type="term" value="F:phosphomethylpyrimidine kinase activity"/>
    <property type="evidence" value="ECO:0007669"/>
    <property type="project" value="UniProtKB-EC"/>
</dbReference>
<dbReference type="GO" id="GO:0005829">
    <property type="term" value="C:cytosol"/>
    <property type="evidence" value="ECO:0007669"/>
    <property type="project" value="TreeGrafter"/>
</dbReference>
<dbReference type="CDD" id="cd01169">
    <property type="entry name" value="HMPP_kinase"/>
    <property type="match status" value="1"/>
</dbReference>
<evidence type="ECO:0000256" key="6">
    <source>
        <dbReference type="ARBA" id="ARBA00022741"/>
    </source>
</evidence>
<evidence type="ECO:0000256" key="4">
    <source>
        <dbReference type="ARBA" id="ARBA00004769"/>
    </source>
</evidence>
<keyword evidence="9" id="KW-0784">Thiamine biosynthesis</keyword>
<keyword evidence="8" id="KW-0067">ATP-binding</keyword>
<sequence>MERRADHRPEDRGPRMIPNVLAIAGSDPSGGAGIQADLKSIQACGGYGMAALTALTAQSTQGVSGVHVPPVGFLRQQLDALASDIRIDAVKIGMLPSSAVIDEVVSWIDALPAKPPIVLDPVMVASSGDRLIDPDAVIALERLIARADVVTPNLPELAALLGEPVASSWPFAREQAARLAQRHGVLVLAKGGHLPGQETPDALIGVDGAVAQFLGARISTTSTHGTGCSLSSALAAIYARHGDWAVAARLARTWLRGAIAAASELEVGAPGGHGPLHHAYALWAGQAFPGAGAELTTWWDDVEPIRSAIDDLWFVRQLADGTLAREDFDNYLAQDALYLHCYARALERAAELAPTEPEREFWASGAQACLESELALHEARVGAVVGADDEPEPSEETISYLSHLAASAGTGDYGILTAAILPCYWVYQDVGEKLARVNHPGHPYADWLTMYGSPEFAASTRQAIAWVQRAARTATNDQLGRMREAFEQSCRYELAFFAQRTAVAVA</sequence>
<dbReference type="PANTHER" id="PTHR20858:SF17">
    <property type="entry name" value="HYDROXYMETHYLPYRIMIDINE_PHOSPHOMETHYLPYRIMIDINE KINASE THI20-RELATED"/>
    <property type="match status" value="1"/>
</dbReference>
<dbReference type="EMBL" id="JAGFOA010000001">
    <property type="protein sequence ID" value="MBO3662290.1"/>
    <property type="molecule type" value="Genomic_DNA"/>
</dbReference>
<dbReference type="Proteomes" id="UP000680132">
    <property type="component" value="Unassembled WGS sequence"/>
</dbReference>
<dbReference type="InterPro" id="IPR013749">
    <property type="entry name" value="PM/HMP-P_kinase-1"/>
</dbReference>
<dbReference type="GO" id="GO:0009228">
    <property type="term" value="P:thiamine biosynthetic process"/>
    <property type="evidence" value="ECO:0007669"/>
    <property type="project" value="UniProtKB-KW"/>
</dbReference>
<keyword evidence="7 12" id="KW-0418">Kinase</keyword>
<evidence type="ECO:0000313" key="12">
    <source>
        <dbReference type="EMBL" id="MBO3662290.1"/>
    </source>
</evidence>
<comment type="function">
    <text evidence="3">Catalyzes the phosphorylation of hydroxymethylpyrimidine phosphate (HMP-P) to HMP-PP, and of HMP to HMP-P.</text>
</comment>
<keyword evidence="6" id="KW-0547">Nucleotide-binding</keyword>
<evidence type="ECO:0000256" key="2">
    <source>
        <dbReference type="ARBA" id="ARBA00000565"/>
    </source>
</evidence>
<feature type="domain" description="Pyridoxamine kinase/Phosphomethylpyrimidine kinase" evidence="11">
    <location>
        <begin position="27"/>
        <end position="276"/>
    </location>
</feature>
<evidence type="ECO:0000259" key="11">
    <source>
        <dbReference type="Pfam" id="PF08543"/>
    </source>
</evidence>
<dbReference type="InterPro" id="IPR016084">
    <property type="entry name" value="Haem_Oase-like_multi-hlx"/>
</dbReference>
<dbReference type="Pfam" id="PF03070">
    <property type="entry name" value="TENA_THI-4"/>
    <property type="match status" value="1"/>
</dbReference>
<dbReference type="InterPro" id="IPR004399">
    <property type="entry name" value="HMP/HMP-P_kinase_dom"/>
</dbReference>
<dbReference type="InterPro" id="IPR029056">
    <property type="entry name" value="Ribokinase-like"/>
</dbReference>
<comment type="catalytic activity">
    <reaction evidence="1">
        <text>4-amino-5-hydroxymethyl-2-methylpyrimidine + ATP = 4-amino-2-methyl-5-(phosphooxymethyl)pyrimidine + ADP + H(+)</text>
        <dbReference type="Rhea" id="RHEA:23096"/>
        <dbReference type="ChEBI" id="CHEBI:15378"/>
        <dbReference type="ChEBI" id="CHEBI:16892"/>
        <dbReference type="ChEBI" id="CHEBI:30616"/>
        <dbReference type="ChEBI" id="CHEBI:58354"/>
        <dbReference type="ChEBI" id="CHEBI:456216"/>
        <dbReference type="EC" id="2.7.1.49"/>
    </reaction>
</comment>
<dbReference type="NCBIfam" id="NF011301">
    <property type="entry name" value="PRK14713.1"/>
    <property type="match status" value="1"/>
</dbReference>
<comment type="catalytic activity">
    <reaction evidence="2">
        <text>4-amino-2-methyl-5-(phosphooxymethyl)pyrimidine + ATP = 4-amino-2-methyl-5-(diphosphooxymethyl)pyrimidine + ADP</text>
        <dbReference type="Rhea" id="RHEA:19893"/>
        <dbReference type="ChEBI" id="CHEBI:30616"/>
        <dbReference type="ChEBI" id="CHEBI:57841"/>
        <dbReference type="ChEBI" id="CHEBI:58354"/>
        <dbReference type="ChEBI" id="CHEBI:456216"/>
        <dbReference type="EC" id="2.7.4.7"/>
    </reaction>
</comment>
<protein>
    <submittedName>
        <fullName evidence="12">Bifunctional hydroxymethylpyrimidine kinase/phosphomethylpyrimidine kinase</fullName>
    </submittedName>
</protein>
<evidence type="ECO:0000256" key="1">
    <source>
        <dbReference type="ARBA" id="ARBA00000151"/>
    </source>
</evidence>
<feature type="domain" description="Thiaminase-2/PQQC" evidence="10">
    <location>
        <begin position="314"/>
        <end position="497"/>
    </location>
</feature>
<proteinExistence type="predicted"/>
<reference evidence="12" key="1">
    <citation type="submission" date="2021-03" db="EMBL/GenBank/DDBJ databases">
        <title>Microbacterium sp. nov., a novel actinobacterium isolated from cow dung.</title>
        <authorList>
            <person name="Zhang L."/>
        </authorList>
    </citation>
    <scope>NUCLEOTIDE SEQUENCE</scope>
    <source>
        <strain evidence="12">NEAU-LLB</strain>
    </source>
</reference>
<evidence type="ECO:0000256" key="5">
    <source>
        <dbReference type="ARBA" id="ARBA00022679"/>
    </source>
</evidence>
<dbReference type="PANTHER" id="PTHR20858">
    <property type="entry name" value="PHOSPHOMETHYLPYRIMIDINE KINASE"/>
    <property type="match status" value="1"/>
</dbReference>
<dbReference type="NCBIfam" id="TIGR00097">
    <property type="entry name" value="HMP-P_kinase"/>
    <property type="match status" value="1"/>
</dbReference>
<evidence type="ECO:0000259" key="10">
    <source>
        <dbReference type="Pfam" id="PF03070"/>
    </source>
</evidence>
<comment type="pathway">
    <text evidence="4">Cofactor biosynthesis; thiamine diphosphate biosynthesis; 4-amino-2-methyl-5-diphosphomethylpyrimidine from 5-amino-1-(5-phospho-D-ribosyl)imidazole: step 3/3.</text>
</comment>
<evidence type="ECO:0000256" key="9">
    <source>
        <dbReference type="ARBA" id="ARBA00022977"/>
    </source>
</evidence>
<evidence type="ECO:0000313" key="13">
    <source>
        <dbReference type="Proteomes" id="UP000680132"/>
    </source>
</evidence>
<accession>A0A939QK65</accession>
<dbReference type="GO" id="GO:0008902">
    <property type="term" value="F:hydroxymethylpyrimidine kinase activity"/>
    <property type="evidence" value="ECO:0007669"/>
    <property type="project" value="UniProtKB-EC"/>
</dbReference>
<dbReference type="SUPFAM" id="SSF48613">
    <property type="entry name" value="Heme oxygenase-like"/>
    <property type="match status" value="1"/>
</dbReference>
<dbReference type="AlphaFoldDB" id="A0A939QK65"/>
<keyword evidence="5" id="KW-0808">Transferase</keyword>
<comment type="caution">
    <text evidence="12">The sequence shown here is derived from an EMBL/GenBank/DDBJ whole genome shotgun (WGS) entry which is preliminary data.</text>
</comment>
<dbReference type="Pfam" id="PF08543">
    <property type="entry name" value="Phos_pyr_kin"/>
    <property type="match status" value="1"/>
</dbReference>
<organism evidence="12 13">
    <name type="scientific">Microbacterium stercoris</name>
    <dbReference type="NCBI Taxonomy" id="2820289"/>
    <lineage>
        <taxon>Bacteria</taxon>
        <taxon>Bacillati</taxon>
        <taxon>Actinomycetota</taxon>
        <taxon>Actinomycetes</taxon>
        <taxon>Micrococcales</taxon>
        <taxon>Microbacteriaceae</taxon>
        <taxon>Microbacterium</taxon>
    </lineage>
</organism>
<dbReference type="CDD" id="cd19365">
    <property type="entry name" value="TenA_C-like"/>
    <property type="match status" value="1"/>
</dbReference>
<dbReference type="GO" id="GO:0005524">
    <property type="term" value="F:ATP binding"/>
    <property type="evidence" value="ECO:0007669"/>
    <property type="project" value="UniProtKB-KW"/>
</dbReference>
<dbReference type="FunFam" id="3.40.1190.20:FF:000003">
    <property type="entry name" value="Phosphomethylpyrimidine kinase ThiD"/>
    <property type="match status" value="1"/>
</dbReference>
<dbReference type="SUPFAM" id="SSF53613">
    <property type="entry name" value="Ribokinase-like"/>
    <property type="match status" value="1"/>
</dbReference>
<gene>
    <name evidence="12" type="ORF">J5V96_02055</name>
</gene>
<evidence type="ECO:0000256" key="7">
    <source>
        <dbReference type="ARBA" id="ARBA00022777"/>
    </source>
</evidence>
<dbReference type="InterPro" id="IPR004305">
    <property type="entry name" value="Thiaminase-2/PQQC"/>
</dbReference>